<dbReference type="Gene3D" id="2.20.28.50">
    <property type="entry name" value="degv family protein"/>
    <property type="match status" value="1"/>
</dbReference>
<dbReference type="InterPro" id="IPR050270">
    <property type="entry name" value="DegV_domain_contain"/>
</dbReference>
<dbReference type="Pfam" id="PF02645">
    <property type="entry name" value="DegV"/>
    <property type="match status" value="1"/>
</dbReference>
<keyword evidence="2" id="KW-0446">Lipid-binding</keyword>
<dbReference type="EMBL" id="JAKNHQ010000003">
    <property type="protein sequence ID" value="MCG4609928.1"/>
    <property type="molecule type" value="Genomic_DNA"/>
</dbReference>
<dbReference type="Gene3D" id="3.40.50.10440">
    <property type="entry name" value="Dihydroxyacetone kinase, domain 1"/>
    <property type="match status" value="1"/>
</dbReference>
<dbReference type="PANTHER" id="PTHR33434:SF3">
    <property type="entry name" value="DEGV DOMAIN-CONTAINING PROTEIN YITS"/>
    <property type="match status" value="1"/>
</dbReference>
<gene>
    <name evidence="3" type="ORF">L0P57_03100</name>
</gene>
<dbReference type="RefSeq" id="WP_087230831.1">
    <property type="nucleotide sequence ID" value="NZ_JAKNHQ010000003.1"/>
</dbReference>
<dbReference type="PROSITE" id="PS51482">
    <property type="entry name" value="DEGV"/>
    <property type="match status" value="1"/>
</dbReference>
<dbReference type="NCBIfam" id="TIGR00762">
    <property type="entry name" value="DegV"/>
    <property type="match status" value="1"/>
</dbReference>
<dbReference type="Gene3D" id="3.30.1180.10">
    <property type="match status" value="1"/>
</dbReference>
<proteinExistence type="predicted"/>
<sequence length="291" mass="31864">MNGYQIITDSTTDLSPALAEELGIEIIPMEITLSGASYLQFPDERALSNRTFYERLASGETATTNQINATTFTETFERYLQAGTDVLYIGFSSGLSGTYNNSRLAAQELSEKYPGRRILVLDSLAASMGEGLLVYHAVQKQREGMGIDELASWVEANRNRLAHWFTVDDLNFLKRGGRVSGAAALFGTMLGIKPVLHVDNDGHLIPVEKVRGRKNALDALVNHMEKAVEHPENQAIFISHGNAPEDAEYVAKQVKARFSVPKVYINYIGPVIGSHAGPGTVALFFLGKSKD</sequence>
<dbReference type="SUPFAM" id="SSF82549">
    <property type="entry name" value="DAK1/DegV-like"/>
    <property type="match status" value="1"/>
</dbReference>
<evidence type="ECO:0000256" key="1">
    <source>
        <dbReference type="ARBA" id="ARBA00003238"/>
    </source>
</evidence>
<comment type="function">
    <text evidence="1">May bind long-chain fatty acids, such as palmitate, and may play a role in lipid transport or fatty acid metabolism.</text>
</comment>
<accession>A0ABS9MGK0</accession>
<evidence type="ECO:0000313" key="3">
    <source>
        <dbReference type="EMBL" id="MCG4609928.1"/>
    </source>
</evidence>
<reference evidence="3 4" key="1">
    <citation type="submission" date="2022-01" db="EMBL/GenBank/DDBJ databases">
        <title>Collection of gut derived symbiotic bacterial strains cultured from healthy donors.</title>
        <authorList>
            <person name="Lin H."/>
            <person name="Kohout C."/>
            <person name="Waligurski E."/>
            <person name="Pamer E.G."/>
        </authorList>
    </citation>
    <scope>NUCLEOTIDE SEQUENCE [LARGE SCALE GENOMIC DNA]</scope>
    <source>
        <strain evidence="3 4">DFI.7.58</strain>
    </source>
</reference>
<protein>
    <submittedName>
        <fullName evidence="3">DegV family protein</fullName>
    </submittedName>
</protein>
<dbReference type="Proteomes" id="UP001298681">
    <property type="component" value="Unassembled WGS sequence"/>
</dbReference>
<evidence type="ECO:0000313" key="4">
    <source>
        <dbReference type="Proteomes" id="UP001298681"/>
    </source>
</evidence>
<organism evidence="3 4">
    <name type="scientific">Anaeromassilibacillus senegalensis</name>
    <dbReference type="NCBI Taxonomy" id="1673717"/>
    <lineage>
        <taxon>Bacteria</taxon>
        <taxon>Bacillati</taxon>
        <taxon>Bacillota</taxon>
        <taxon>Clostridia</taxon>
        <taxon>Eubacteriales</taxon>
        <taxon>Acutalibacteraceae</taxon>
        <taxon>Anaeromassilibacillus</taxon>
    </lineage>
</organism>
<evidence type="ECO:0000256" key="2">
    <source>
        <dbReference type="ARBA" id="ARBA00023121"/>
    </source>
</evidence>
<dbReference type="InterPro" id="IPR043168">
    <property type="entry name" value="DegV_C"/>
</dbReference>
<dbReference type="InterPro" id="IPR003797">
    <property type="entry name" value="DegV"/>
</dbReference>
<name>A0ABS9MGK0_9FIRM</name>
<dbReference type="PANTHER" id="PTHR33434">
    <property type="entry name" value="DEGV DOMAIN-CONTAINING PROTEIN DR_1986-RELATED"/>
    <property type="match status" value="1"/>
</dbReference>
<keyword evidence="4" id="KW-1185">Reference proteome</keyword>
<comment type="caution">
    <text evidence="3">The sequence shown here is derived from an EMBL/GenBank/DDBJ whole genome shotgun (WGS) entry which is preliminary data.</text>
</comment>